<protein>
    <submittedName>
        <fullName evidence="1">Uncharacterized protein</fullName>
    </submittedName>
</protein>
<sequence>MAKERKSLLSDFYIGLQETTTCLASPIALPGQVLKRHSPRRGWISKKAGAEMDGRHKVPVTLCRKFERTYRDKVRG</sequence>
<reference evidence="1" key="1">
    <citation type="submission" date="2020-08" db="EMBL/GenBank/DDBJ databases">
        <title>Genome sequencing and assembly of the red palm weevil Rhynchophorus ferrugineus.</title>
        <authorList>
            <person name="Dias G.B."/>
            <person name="Bergman C.M."/>
            <person name="Manee M."/>
        </authorList>
    </citation>
    <scope>NUCLEOTIDE SEQUENCE</scope>
    <source>
        <strain evidence="1">AA-2017</strain>
        <tissue evidence="1">Whole larva</tissue>
    </source>
</reference>
<dbReference type="AlphaFoldDB" id="A0A834MBD0"/>
<accession>A0A834MBD0</accession>
<gene>
    <name evidence="1" type="ORF">GWI33_007244</name>
</gene>
<dbReference type="Proteomes" id="UP000625711">
    <property type="component" value="Unassembled WGS sequence"/>
</dbReference>
<comment type="caution">
    <text evidence="1">The sequence shown here is derived from an EMBL/GenBank/DDBJ whole genome shotgun (WGS) entry which is preliminary data.</text>
</comment>
<dbReference type="EMBL" id="JAACXV010001894">
    <property type="protein sequence ID" value="KAF7277453.1"/>
    <property type="molecule type" value="Genomic_DNA"/>
</dbReference>
<name>A0A834MBD0_RHYFE</name>
<keyword evidence="2" id="KW-1185">Reference proteome</keyword>
<evidence type="ECO:0000313" key="2">
    <source>
        <dbReference type="Proteomes" id="UP000625711"/>
    </source>
</evidence>
<organism evidence="1 2">
    <name type="scientific">Rhynchophorus ferrugineus</name>
    <name type="common">Red palm weevil</name>
    <name type="synonym">Curculio ferrugineus</name>
    <dbReference type="NCBI Taxonomy" id="354439"/>
    <lineage>
        <taxon>Eukaryota</taxon>
        <taxon>Metazoa</taxon>
        <taxon>Ecdysozoa</taxon>
        <taxon>Arthropoda</taxon>
        <taxon>Hexapoda</taxon>
        <taxon>Insecta</taxon>
        <taxon>Pterygota</taxon>
        <taxon>Neoptera</taxon>
        <taxon>Endopterygota</taxon>
        <taxon>Coleoptera</taxon>
        <taxon>Polyphaga</taxon>
        <taxon>Cucujiformia</taxon>
        <taxon>Curculionidae</taxon>
        <taxon>Dryophthorinae</taxon>
        <taxon>Rhynchophorus</taxon>
    </lineage>
</organism>
<evidence type="ECO:0000313" key="1">
    <source>
        <dbReference type="EMBL" id="KAF7277453.1"/>
    </source>
</evidence>
<proteinExistence type="predicted"/>